<accession>A0ABS4IL09</accession>
<name>A0ABS4IL09_9BACI</name>
<organism evidence="1 2">
    <name type="scientific">Virgibacillus natechei</name>
    <dbReference type="NCBI Taxonomy" id="1216297"/>
    <lineage>
        <taxon>Bacteria</taxon>
        <taxon>Bacillati</taxon>
        <taxon>Bacillota</taxon>
        <taxon>Bacilli</taxon>
        <taxon>Bacillales</taxon>
        <taxon>Bacillaceae</taxon>
        <taxon>Virgibacillus</taxon>
    </lineage>
</organism>
<protein>
    <submittedName>
        <fullName evidence="1">Uncharacterized protein</fullName>
    </submittedName>
</protein>
<keyword evidence="2" id="KW-1185">Reference proteome</keyword>
<evidence type="ECO:0000313" key="1">
    <source>
        <dbReference type="EMBL" id="MBP1971595.1"/>
    </source>
</evidence>
<proteinExistence type="predicted"/>
<gene>
    <name evidence="1" type="ORF">J2Z83_003746</name>
</gene>
<reference evidence="1 2" key="1">
    <citation type="submission" date="2021-03" db="EMBL/GenBank/DDBJ databases">
        <title>Genomic Encyclopedia of Type Strains, Phase IV (KMG-IV): sequencing the most valuable type-strain genomes for metagenomic binning, comparative biology and taxonomic classification.</title>
        <authorList>
            <person name="Goeker M."/>
        </authorList>
    </citation>
    <scope>NUCLEOTIDE SEQUENCE [LARGE SCALE GENOMIC DNA]</scope>
    <source>
        <strain evidence="1 2">DSM 25609</strain>
    </source>
</reference>
<dbReference type="EMBL" id="JAGGKX010000029">
    <property type="protein sequence ID" value="MBP1971595.1"/>
    <property type="molecule type" value="Genomic_DNA"/>
</dbReference>
<dbReference type="RefSeq" id="WP_264917254.1">
    <property type="nucleotide sequence ID" value="NZ_CP110224.1"/>
</dbReference>
<sequence>MDDLKIDCTYEIIIETDEYILYRVSWVILGKHGEQWVTEYKD</sequence>
<evidence type="ECO:0000313" key="2">
    <source>
        <dbReference type="Proteomes" id="UP001519345"/>
    </source>
</evidence>
<dbReference type="Proteomes" id="UP001519345">
    <property type="component" value="Unassembled WGS sequence"/>
</dbReference>
<comment type="caution">
    <text evidence="1">The sequence shown here is derived from an EMBL/GenBank/DDBJ whole genome shotgun (WGS) entry which is preliminary data.</text>
</comment>